<dbReference type="InterPro" id="IPR014756">
    <property type="entry name" value="Ig_E-set"/>
</dbReference>
<dbReference type="Gene3D" id="2.60.40.10">
    <property type="entry name" value="Immunoglobulins"/>
    <property type="match status" value="3"/>
</dbReference>
<evidence type="ECO:0000256" key="1">
    <source>
        <dbReference type="ARBA" id="ARBA00005968"/>
    </source>
</evidence>
<evidence type="ECO:0000313" key="5">
    <source>
        <dbReference type="Proteomes" id="UP001195483"/>
    </source>
</evidence>
<feature type="domain" description="Transglutaminase-like" evidence="3">
    <location>
        <begin position="499"/>
        <end position="598"/>
    </location>
</feature>
<evidence type="ECO:0000259" key="3">
    <source>
        <dbReference type="SMART" id="SM00460"/>
    </source>
</evidence>
<dbReference type="GO" id="GO:0003810">
    <property type="term" value="F:protein-glutamine gamma-glutamyltransferase activity"/>
    <property type="evidence" value="ECO:0007669"/>
    <property type="project" value="InterPro"/>
</dbReference>
<feature type="compositionally biased region" description="Basic and acidic residues" evidence="2">
    <location>
        <begin position="82"/>
        <end position="104"/>
    </location>
</feature>
<dbReference type="SUPFAM" id="SSF81296">
    <property type="entry name" value="E set domains"/>
    <property type="match status" value="1"/>
</dbReference>
<feature type="region of interest" description="Disordered" evidence="2">
    <location>
        <begin position="47"/>
        <end position="153"/>
    </location>
</feature>
<evidence type="ECO:0000256" key="2">
    <source>
        <dbReference type="SAM" id="MobiDB-lite"/>
    </source>
</evidence>
<dbReference type="SUPFAM" id="SSF54001">
    <property type="entry name" value="Cysteine proteinases"/>
    <property type="match status" value="1"/>
</dbReference>
<dbReference type="InterPro" id="IPR002931">
    <property type="entry name" value="Transglutaminase-like"/>
</dbReference>
<dbReference type="InterPro" id="IPR013783">
    <property type="entry name" value="Ig-like_fold"/>
</dbReference>
<proteinExistence type="inferred from homology"/>
<keyword evidence="5" id="KW-1185">Reference proteome</keyword>
<dbReference type="InterPro" id="IPR036238">
    <property type="entry name" value="Transglutaminase_C_sf"/>
</dbReference>
<dbReference type="Pfam" id="PF01841">
    <property type="entry name" value="Transglut_core"/>
    <property type="match status" value="1"/>
</dbReference>
<name>A0AAE0T516_9BIVA</name>
<reference evidence="4" key="3">
    <citation type="submission" date="2023-05" db="EMBL/GenBank/DDBJ databases">
        <authorList>
            <person name="Smith C.H."/>
        </authorList>
    </citation>
    <scope>NUCLEOTIDE SEQUENCE</scope>
    <source>
        <strain evidence="4">CHS0354</strain>
        <tissue evidence="4">Mantle</tissue>
    </source>
</reference>
<dbReference type="InterPro" id="IPR050779">
    <property type="entry name" value="Transglutaminase"/>
</dbReference>
<dbReference type="AlphaFoldDB" id="A0AAE0T516"/>
<reference evidence="4" key="1">
    <citation type="journal article" date="2021" name="Genome Biol. Evol.">
        <title>A High-Quality Reference Genome for a Parasitic Bivalve with Doubly Uniparental Inheritance (Bivalvia: Unionida).</title>
        <authorList>
            <person name="Smith C.H."/>
        </authorList>
    </citation>
    <scope>NUCLEOTIDE SEQUENCE</scope>
    <source>
        <strain evidence="4">CHS0354</strain>
    </source>
</reference>
<evidence type="ECO:0000313" key="4">
    <source>
        <dbReference type="EMBL" id="KAK3603922.1"/>
    </source>
</evidence>
<dbReference type="InterPro" id="IPR038765">
    <property type="entry name" value="Papain-like_cys_pep_sf"/>
</dbReference>
<organism evidence="4 5">
    <name type="scientific">Potamilus streckersoni</name>
    <dbReference type="NCBI Taxonomy" id="2493646"/>
    <lineage>
        <taxon>Eukaryota</taxon>
        <taxon>Metazoa</taxon>
        <taxon>Spiralia</taxon>
        <taxon>Lophotrochozoa</taxon>
        <taxon>Mollusca</taxon>
        <taxon>Bivalvia</taxon>
        <taxon>Autobranchia</taxon>
        <taxon>Heteroconchia</taxon>
        <taxon>Palaeoheterodonta</taxon>
        <taxon>Unionida</taxon>
        <taxon>Unionoidea</taxon>
        <taxon>Unionidae</taxon>
        <taxon>Ambleminae</taxon>
        <taxon>Lampsilini</taxon>
        <taxon>Potamilus</taxon>
    </lineage>
</organism>
<dbReference type="FunFam" id="3.90.260.10:FF:000002">
    <property type="entry name" value="Erythrocyte membrane protein band 4.2"/>
    <property type="match status" value="1"/>
</dbReference>
<dbReference type="PANTHER" id="PTHR11590:SF40">
    <property type="entry name" value="HEMOCYTE PROTEIN-GLUTAMINE GAMMA-GLUTAMYLTRANSFERASE-LIKE PROTEIN"/>
    <property type="match status" value="1"/>
</dbReference>
<dbReference type="EMBL" id="JAEAOA010002358">
    <property type="protein sequence ID" value="KAK3603922.1"/>
    <property type="molecule type" value="Genomic_DNA"/>
</dbReference>
<protein>
    <recommendedName>
        <fullName evidence="3">Transglutaminase-like domain-containing protein</fullName>
    </recommendedName>
</protein>
<accession>A0AAE0T516</accession>
<sequence length="945" mass="108858">MGNVLLWPFVDQKIANFQITSVRPHRDAMSPSERRRYNVHLDFEKDEGDETFPDWKEIYRPPPPSNKHRQNKMGSASSESPVAEKSEESTAKGDKSENVNETNKEPAPTLNLSQKHKDEPRKQSGNLDKNAPETKLPETDEESGDYPTGFLKTYREPNINRNKRKTHRYPVRFETERNQGTFLGGRRRGHEALEFNEDTRNKPDVFWETIPASTSDVSHKGTLVLKKIQTWVNDNTRAHHTKRFMLTKEGTLVLRRGQLFRLTLEFDRAFDSQKDIIRFIFQTGENPKPGNNTSEVFEISGRETQHGWRAELYSHDGNDTTIWIQIPPTCIVSDWWFSVETSLADAQSGSRINSFVYDHPDPIYVLFNPWCKDDTVYFPMEHMLEEYILNQSGIIFLGSRNRILCKPWNFGQFEDGVLEACMFIIKRGFNNKICPGMADPVKVCRNISTILHAEDNGVLVGNWTTNDYLGGRPPTSWSGSVAILSRYVNSITLENGNKPIPVKYGQCFVFSGLVTTICRAIGIPCRCVTSYYSGRDNDSSQTIDFNYCISQDREIVKIDTSNHDFIWKFHVWNDVWMSRPDIPLPYNVSDWQALDSTPQISSNGYHSCGPAPLTAIKDGTTHLKFDVDFLFAEVNADVLHWLRLDKSDWTLFTVETGRVGQKISTKVPDGKPLITEQDKDHIRRFTDEQLILIRQDITDTYKYAEGSWKDKNIMNKAIRAKKPEHKSKARDVEFTLERRDYVTIGMTLQLVLKMENKSTDNRNVRTFLLCETEYYSGKEADVVKQQFFETILKPSEASEVKLEAKGQEYLHKIRDHCFIKQIVIAKVKETDQTEAWLDDIMLDRPCLLLEPDERIMKGQNFQCRVSFKNPLTNKKLTNCTLSIEGSGIQAVELQQMKDVYHEFNTIVTLMPRRSKDIQISFTFHCRELGDITGFTTVVAEKDLID</sequence>
<dbReference type="Gene3D" id="3.90.260.10">
    <property type="entry name" value="Transglutaminase-like"/>
    <property type="match status" value="1"/>
</dbReference>
<gene>
    <name evidence="4" type="ORF">CHS0354_042932</name>
</gene>
<dbReference type="PANTHER" id="PTHR11590">
    <property type="entry name" value="PROTEIN-GLUTAMINE GAMMA-GLUTAMYLTRANSFERASE"/>
    <property type="match status" value="1"/>
</dbReference>
<dbReference type="SMART" id="SM00460">
    <property type="entry name" value="TGc"/>
    <property type="match status" value="1"/>
</dbReference>
<comment type="caution">
    <text evidence="4">The sequence shown here is derived from an EMBL/GenBank/DDBJ whole genome shotgun (WGS) entry which is preliminary data.</text>
</comment>
<reference evidence="4" key="2">
    <citation type="journal article" date="2021" name="Genome Biol. Evol.">
        <title>Developing a high-quality reference genome for a parasitic bivalve with doubly uniparental inheritance (Bivalvia: Unionida).</title>
        <authorList>
            <person name="Smith C.H."/>
        </authorList>
    </citation>
    <scope>NUCLEOTIDE SEQUENCE</scope>
    <source>
        <strain evidence="4">CHS0354</strain>
        <tissue evidence="4">Mantle</tissue>
    </source>
</reference>
<dbReference type="InterPro" id="IPR001102">
    <property type="entry name" value="Transglutaminase_N"/>
</dbReference>
<dbReference type="SUPFAM" id="SSF49309">
    <property type="entry name" value="Transglutaminase, two C-terminal domains"/>
    <property type="match status" value="2"/>
</dbReference>
<comment type="similarity">
    <text evidence="1">Belongs to the transglutaminase superfamily. Transglutaminase family.</text>
</comment>
<dbReference type="Proteomes" id="UP001195483">
    <property type="component" value="Unassembled WGS sequence"/>
</dbReference>
<dbReference type="Pfam" id="PF00868">
    <property type="entry name" value="Transglut_N"/>
    <property type="match status" value="1"/>
</dbReference>
<dbReference type="InterPro" id="IPR036985">
    <property type="entry name" value="Transglutaminase-like_sf"/>
</dbReference>